<evidence type="ECO:0000313" key="14">
    <source>
        <dbReference type="Proteomes" id="UP000584663"/>
    </source>
</evidence>
<evidence type="ECO:0000256" key="10">
    <source>
        <dbReference type="ARBA" id="ARBA00048304"/>
    </source>
</evidence>
<evidence type="ECO:0000256" key="7">
    <source>
        <dbReference type="ARBA" id="ARBA00023080"/>
    </source>
</evidence>
<evidence type="ECO:0000313" key="15">
    <source>
        <dbReference type="Proteomes" id="UP000704529"/>
    </source>
</evidence>
<comment type="catalytic activity">
    <reaction evidence="10">
        <text>GTP + ATP = 3',3'-cGAMP + 2 diphosphate</text>
        <dbReference type="Rhea" id="RHEA:35647"/>
        <dbReference type="ChEBI" id="CHEBI:30616"/>
        <dbReference type="ChEBI" id="CHEBI:33019"/>
        <dbReference type="ChEBI" id="CHEBI:37565"/>
        <dbReference type="ChEBI" id="CHEBI:71501"/>
    </reaction>
    <physiologicalReaction direction="left-to-right" evidence="10">
        <dbReference type="Rhea" id="RHEA:35648"/>
    </physiologicalReaction>
</comment>
<dbReference type="Proteomes" id="UP000704529">
    <property type="component" value="Unassembled WGS sequence"/>
</dbReference>
<dbReference type="InterPro" id="IPR048445">
    <property type="entry name" value="DncV-like_NTFase"/>
</dbReference>
<dbReference type="GO" id="GO:0016779">
    <property type="term" value="F:nucleotidyltransferase activity"/>
    <property type="evidence" value="ECO:0007669"/>
    <property type="project" value="UniProtKB-KW"/>
</dbReference>
<protein>
    <recommendedName>
        <fullName evidence="9">Cyclic GMP-AMP synthase</fullName>
    </recommendedName>
</protein>
<evidence type="ECO:0000313" key="13">
    <source>
        <dbReference type="EMBL" id="MBN3559980.1"/>
    </source>
</evidence>
<dbReference type="Proteomes" id="UP000584663">
    <property type="component" value="Unassembled WGS sequence"/>
</dbReference>
<keyword evidence="5" id="KW-0067">ATP-binding</keyword>
<keyword evidence="1" id="KW-0808">Transferase</keyword>
<evidence type="ECO:0000259" key="11">
    <source>
        <dbReference type="Pfam" id="PF21654"/>
    </source>
</evidence>
<keyword evidence="6" id="KW-0460">Magnesium</keyword>
<evidence type="ECO:0000256" key="1">
    <source>
        <dbReference type="ARBA" id="ARBA00022679"/>
    </source>
</evidence>
<dbReference type="RefSeq" id="WP_184103794.1">
    <property type="nucleotide sequence ID" value="NZ_JACHNX010000001.1"/>
</dbReference>
<accession>A0AA41A3X7</accession>
<feature type="domain" description="Cyclic GMP-AMP synthase DncV-like nucleotidyltransferase" evidence="11">
    <location>
        <begin position="51"/>
        <end position="136"/>
    </location>
</feature>
<keyword evidence="4" id="KW-0547">Nucleotide-binding</keyword>
<dbReference type="GO" id="GO:0009117">
    <property type="term" value="P:nucleotide metabolic process"/>
    <property type="evidence" value="ECO:0007669"/>
    <property type="project" value="UniProtKB-KW"/>
</dbReference>
<evidence type="ECO:0000256" key="6">
    <source>
        <dbReference type="ARBA" id="ARBA00022842"/>
    </source>
</evidence>
<keyword evidence="2" id="KW-0548">Nucleotidyltransferase</keyword>
<comment type="caution">
    <text evidence="13">The sequence shown here is derived from an EMBL/GenBank/DDBJ whole genome shotgun (WGS) entry which is preliminary data.</text>
</comment>
<evidence type="ECO:0000256" key="9">
    <source>
        <dbReference type="ARBA" id="ARBA00044145"/>
    </source>
</evidence>
<keyword evidence="7" id="KW-0546">Nucleotide metabolism</keyword>
<name>A0AA41A3X7_9SPHN</name>
<gene>
    <name evidence="12" type="ORF">GGQ89_000500</name>
    <name evidence="13" type="ORF">JYA60_17285</name>
</gene>
<dbReference type="EMBL" id="JACHNX010000001">
    <property type="protein sequence ID" value="MBB4608312.1"/>
    <property type="molecule type" value="Genomic_DNA"/>
</dbReference>
<dbReference type="AlphaFoldDB" id="A0AA41A3X7"/>
<keyword evidence="8" id="KW-0051">Antiviral defense</keyword>
<evidence type="ECO:0000256" key="4">
    <source>
        <dbReference type="ARBA" id="ARBA00022741"/>
    </source>
</evidence>
<evidence type="ECO:0000256" key="3">
    <source>
        <dbReference type="ARBA" id="ARBA00022723"/>
    </source>
</evidence>
<proteinExistence type="predicted"/>
<dbReference type="GO" id="GO:0005524">
    <property type="term" value="F:ATP binding"/>
    <property type="evidence" value="ECO:0007669"/>
    <property type="project" value="UniProtKB-KW"/>
</dbReference>
<evidence type="ECO:0000256" key="2">
    <source>
        <dbReference type="ARBA" id="ARBA00022695"/>
    </source>
</evidence>
<organism evidence="13 15">
    <name type="scientific">Sphingomonas yabuuchiae</name>
    <dbReference type="NCBI Taxonomy" id="172044"/>
    <lineage>
        <taxon>Bacteria</taxon>
        <taxon>Pseudomonadati</taxon>
        <taxon>Pseudomonadota</taxon>
        <taxon>Alphaproteobacteria</taxon>
        <taxon>Sphingomonadales</taxon>
        <taxon>Sphingomonadaceae</taxon>
        <taxon>Sphingomonas</taxon>
    </lineage>
</organism>
<dbReference type="EMBL" id="JAFHKU010000133">
    <property type="protein sequence ID" value="MBN3559980.1"/>
    <property type="molecule type" value="Genomic_DNA"/>
</dbReference>
<evidence type="ECO:0000313" key="12">
    <source>
        <dbReference type="EMBL" id="MBB4608312.1"/>
    </source>
</evidence>
<keyword evidence="3" id="KW-0479">Metal-binding</keyword>
<keyword evidence="14" id="KW-1185">Reference proteome</keyword>
<reference evidence="13" key="2">
    <citation type="submission" date="2021-01" db="EMBL/GenBank/DDBJ databases">
        <title>Genome Sequencing of Type Strains.</title>
        <authorList>
            <person name="Lemaire J.F."/>
            <person name="Inderbitzin P."/>
            <person name="Collins S.B."/>
            <person name="Wespe N."/>
            <person name="Knight-Connoni V."/>
        </authorList>
    </citation>
    <scope>NUCLEOTIDE SEQUENCE</scope>
    <source>
        <strain evidence="13">DSM 14562</strain>
    </source>
</reference>
<dbReference type="Pfam" id="PF21654">
    <property type="entry name" value="DncV-like_NTFase"/>
    <property type="match status" value="1"/>
</dbReference>
<evidence type="ECO:0000256" key="8">
    <source>
        <dbReference type="ARBA" id="ARBA00023118"/>
    </source>
</evidence>
<reference evidence="12 14" key="1">
    <citation type="submission" date="2020-08" db="EMBL/GenBank/DDBJ databases">
        <title>Genomic Encyclopedia of Type Strains, Phase IV (KMG-IV): sequencing the most valuable type-strain genomes for metagenomic binning, comparative biology and taxonomic classification.</title>
        <authorList>
            <person name="Goeker M."/>
        </authorList>
    </citation>
    <scope>NUCLEOTIDE SEQUENCE [LARGE SCALE GENOMIC DNA]</scope>
    <source>
        <strain evidence="12 14">DSM 14562</strain>
    </source>
</reference>
<sequence length="345" mass="38597">MFDCSKDVRAFHDKQVVLSQAEQTAMRDRRDANRRRLRKGLADNGKPAPIEFVKQGSYAMKTMLQHPQNDYDIDDGVYFRKDDLVGSRGAAMSALDARWMVRDALDDGSFNDAPEVRPNCVRVFYAAGFHVDVPVYRRVDTNGSYSYELASGAGWRRSDARDVTAWFDRELNASGQTYLLRRLVRHVKKFARSRSSWSGRILSGFGITVLVVENRHLDVARDDRAVHETMRAIKQRLDWNLVVSHPVTPGDTITSGDSDGKASFLRSKLDEALGWMEPLFEADCTREKALSCWDKVYNTDFFSARYKEERAAAFACRVGIGSAALMALEAPTAAAVVGAGGGRHA</sequence>
<dbReference type="GO" id="GO:0046872">
    <property type="term" value="F:metal ion binding"/>
    <property type="evidence" value="ECO:0007669"/>
    <property type="project" value="UniProtKB-KW"/>
</dbReference>
<evidence type="ECO:0000256" key="5">
    <source>
        <dbReference type="ARBA" id="ARBA00022840"/>
    </source>
</evidence>
<dbReference type="GO" id="GO:0051607">
    <property type="term" value="P:defense response to virus"/>
    <property type="evidence" value="ECO:0007669"/>
    <property type="project" value="UniProtKB-KW"/>
</dbReference>